<dbReference type="RefSeq" id="WP_126580130.1">
    <property type="nucleotide sequence ID" value="NZ_BIFR01000001.1"/>
</dbReference>
<accession>A0A402A049</accession>
<dbReference type="OrthoDB" id="9998837at2"/>
<feature type="transmembrane region" description="Helical" evidence="1">
    <location>
        <begin position="28"/>
        <end position="50"/>
    </location>
</feature>
<keyword evidence="1" id="KW-1133">Transmembrane helix</keyword>
<dbReference type="EMBL" id="BIFR01000001">
    <property type="protein sequence ID" value="GCE12518.1"/>
    <property type="molecule type" value="Genomic_DNA"/>
</dbReference>
<proteinExistence type="predicted"/>
<keyword evidence="1" id="KW-0472">Membrane</keyword>
<name>A0A402A049_9CHLR</name>
<evidence type="ECO:0000313" key="2">
    <source>
        <dbReference type="EMBL" id="GCE12518.1"/>
    </source>
</evidence>
<feature type="transmembrane region" description="Helical" evidence="1">
    <location>
        <begin position="62"/>
        <end position="86"/>
    </location>
</feature>
<organism evidence="2 3">
    <name type="scientific">Tengunoibacter tsumagoiensis</name>
    <dbReference type="NCBI Taxonomy" id="2014871"/>
    <lineage>
        <taxon>Bacteria</taxon>
        <taxon>Bacillati</taxon>
        <taxon>Chloroflexota</taxon>
        <taxon>Ktedonobacteria</taxon>
        <taxon>Ktedonobacterales</taxon>
        <taxon>Dictyobacteraceae</taxon>
        <taxon>Tengunoibacter</taxon>
    </lineage>
</organism>
<gene>
    <name evidence="2" type="ORF">KTT_23770</name>
</gene>
<dbReference type="Proteomes" id="UP000287352">
    <property type="component" value="Unassembled WGS sequence"/>
</dbReference>
<evidence type="ECO:0000256" key="1">
    <source>
        <dbReference type="SAM" id="Phobius"/>
    </source>
</evidence>
<protein>
    <submittedName>
        <fullName evidence="2">Uncharacterized protein</fullName>
    </submittedName>
</protein>
<dbReference type="Pfam" id="PF18895">
    <property type="entry name" value="T4SS_pilin"/>
    <property type="match status" value="1"/>
</dbReference>
<sequence>MLLSLWFRLLPLADVSTAFSNLATLVGGYLPGILTFIFVIAGYMYVTAIADPQNAILAKRGMGHAVVGTILIVLAGTIAVAFYTSITK</sequence>
<dbReference type="InterPro" id="IPR043993">
    <property type="entry name" value="T4SS_pilin"/>
</dbReference>
<dbReference type="AlphaFoldDB" id="A0A402A049"/>
<reference evidence="3" key="1">
    <citation type="submission" date="2018-12" db="EMBL/GenBank/DDBJ databases">
        <title>Tengunoibacter tsumagoiensis gen. nov., sp. nov., Dictyobacter kobayashii sp. nov., D. alpinus sp. nov., and D. joshuensis sp. nov. and description of Dictyobacteraceae fam. nov. within the order Ktedonobacterales isolated from Tengu-no-mugimeshi.</title>
        <authorList>
            <person name="Wang C.M."/>
            <person name="Zheng Y."/>
            <person name="Sakai Y."/>
            <person name="Toyoda A."/>
            <person name="Minakuchi Y."/>
            <person name="Abe K."/>
            <person name="Yokota A."/>
            <person name="Yabe S."/>
        </authorList>
    </citation>
    <scope>NUCLEOTIDE SEQUENCE [LARGE SCALE GENOMIC DNA]</scope>
    <source>
        <strain evidence="3">Uno3</strain>
    </source>
</reference>
<comment type="caution">
    <text evidence="2">The sequence shown here is derived from an EMBL/GenBank/DDBJ whole genome shotgun (WGS) entry which is preliminary data.</text>
</comment>
<keyword evidence="3" id="KW-1185">Reference proteome</keyword>
<keyword evidence="1" id="KW-0812">Transmembrane</keyword>
<evidence type="ECO:0000313" key="3">
    <source>
        <dbReference type="Proteomes" id="UP000287352"/>
    </source>
</evidence>